<dbReference type="AlphaFoldDB" id="A0AAF0PWC6"/>
<gene>
    <name evidence="2" type="ORF">MTR67_002524</name>
</gene>
<keyword evidence="3" id="KW-1185">Reference proteome</keyword>
<proteinExistence type="predicted"/>
<evidence type="ECO:0000313" key="3">
    <source>
        <dbReference type="Proteomes" id="UP001234989"/>
    </source>
</evidence>
<dbReference type="PANTHER" id="PTHR45835">
    <property type="entry name" value="YALI0A06105P"/>
    <property type="match status" value="1"/>
</dbReference>
<dbReference type="Gene3D" id="1.10.340.70">
    <property type="match status" value="1"/>
</dbReference>
<dbReference type="SUPFAM" id="SSF53098">
    <property type="entry name" value="Ribonuclease H-like"/>
    <property type="match status" value="1"/>
</dbReference>
<accession>A0AAF0PWC6</accession>
<dbReference type="GO" id="GO:0015074">
    <property type="term" value="P:DNA integration"/>
    <property type="evidence" value="ECO:0007669"/>
    <property type="project" value="InterPro"/>
</dbReference>
<evidence type="ECO:0000313" key="2">
    <source>
        <dbReference type="EMBL" id="WMV09139.1"/>
    </source>
</evidence>
<evidence type="ECO:0000259" key="1">
    <source>
        <dbReference type="PROSITE" id="PS50994"/>
    </source>
</evidence>
<organism evidence="2 3">
    <name type="scientific">Solanum verrucosum</name>
    <dbReference type="NCBI Taxonomy" id="315347"/>
    <lineage>
        <taxon>Eukaryota</taxon>
        <taxon>Viridiplantae</taxon>
        <taxon>Streptophyta</taxon>
        <taxon>Embryophyta</taxon>
        <taxon>Tracheophyta</taxon>
        <taxon>Spermatophyta</taxon>
        <taxon>Magnoliopsida</taxon>
        <taxon>eudicotyledons</taxon>
        <taxon>Gunneridae</taxon>
        <taxon>Pentapetalae</taxon>
        <taxon>asterids</taxon>
        <taxon>lamiids</taxon>
        <taxon>Solanales</taxon>
        <taxon>Solanaceae</taxon>
        <taxon>Solanoideae</taxon>
        <taxon>Solaneae</taxon>
        <taxon>Solanum</taxon>
    </lineage>
</organism>
<dbReference type="InterPro" id="IPR036397">
    <property type="entry name" value="RNaseH_sf"/>
</dbReference>
<dbReference type="Gene3D" id="3.30.420.10">
    <property type="entry name" value="Ribonuclease H-like superfamily/Ribonuclease H"/>
    <property type="match status" value="1"/>
</dbReference>
<dbReference type="InterPro" id="IPR001584">
    <property type="entry name" value="Integrase_cat-core"/>
</dbReference>
<feature type="domain" description="Integrase catalytic" evidence="1">
    <location>
        <begin position="126"/>
        <end position="289"/>
    </location>
</feature>
<dbReference type="InterPro" id="IPR012337">
    <property type="entry name" value="RNaseH-like_sf"/>
</dbReference>
<dbReference type="Proteomes" id="UP001234989">
    <property type="component" value="Chromosome 1"/>
</dbReference>
<sequence length="389" mass="44447">MVHHSSKSSFVVDVMSNQGLDPILMELKQSVLNNSVEVFSQGRDGVLRYQGRVCVPDVVGLREQILEEAHGSRNSIHPRAAKMYRDLREVYWWNGMKQDIAGFVAKCPNCQQVKAEHQRPGGLSQDIVIPTWKWEDVNMDFIVGFSRTRRQHDSIWLIVDRMTKSSHFIPVKVSFLAEDYTKFYIKEIVKLHGVPSSIISDRGTKFTSHFWEAFQKGLGYKVKLSTAFHPQTDGQAEHTIQTLEDMLRACVKDFQGSWDDHLSLIEFAYNNNYHSSIAMAPFKALYGSRYRSPIGLFEKILQRVGKVAYELNLPNEFAPVHPVSNVFILKKCIGDRVSIIPIEGLGVDESLSYEVVPVEILDRQVKRLRNKEVASLKVLWRNHLDEGAS</sequence>
<dbReference type="Pfam" id="PF17921">
    <property type="entry name" value="Integrase_H2C2"/>
    <property type="match status" value="1"/>
</dbReference>
<dbReference type="PANTHER" id="PTHR45835:SF91">
    <property type="entry name" value="RETROTRANSPOSON, TY3-GYPSY SUBCLASS-LIKE PROTEIN"/>
    <property type="match status" value="1"/>
</dbReference>
<dbReference type="GO" id="GO:0003676">
    <property type="term" value="F:nucleic acid binding"/>
    <property type="evidence" value="ECO:0007669"/>
    <property type="project" value="InterPro"/>
</dbReference>
<protein>
    <recommendedName>
        <fullName evidence="1">Integrase catalytic domain-containing protein</fullName>
    </recommendedName>
</protein>
<name>A0AAF0PWC6_SOLVR</name>
<dbReference type="PROSITE" id="PS50994">
    <property type="entry name" value="INTEGRASE"/>
    <property type="match status" value="1"/>
</dbReference>
<dbReference type="EMBL" id="CP133612">
    <property type="protein sequence ID" value="WMV09139.1"/>
    <property type="molecule type" value="Genomic_DNA"/>
</dbReference>
<dbReference type="InterPro" id="IPR041588">
    <property type="entry name" value="Integrase_H2C2"/>
</dbReference>
<reference evidence="2" key="1">
    <citation type="submission" date="2023-08" db="EMBL/GenBank/DDBJ databases">
        <title>A de novo genome assembly of Solanum verrucosum Schlechtendal, a Mexican diploid species geographically isolated from the other diploid A-genome species in potato relatives.</title>
        <authorList>
            <person name="Hosaka K."/>
        </authorList>
    </citation>
    <scope>NUCLEOTIDE SEQUENCE</scope>
    <source>
        <tissue evidence="2">Young leaves</tissue>
    </source>
</reference>